<organism evidence="2 3">
    <name type="scientific">Sistotremastrum niveocremeum HHB9708</name>
    <dbReference type="NCBI Taxonomy" id="1314777"/>
    <lineage>
        <taxon>Eukaryota</taxon>
        <taxon>Fungi</taxon>
        <taxon>Dikarya</taxon>
        <taxon>Basidiomycota</taxon>
        <taxon>Agaricomycotina</taxon>
        <taxon>Agaricomycetes</taxon>
        <taxon>Sistotremastrales</taxon>
        <taxon>Sistotremastraceae</taxon>
        <taxon>Sertulicium</taxon>
        <taxon>Sertulicium niveocremeum</taxon>
    </lineage>
</organism>
<keyword evidence="3" id="KW-1185">Reference proteome</keyword>
<name>A0A164NXD4_9AGAM</name>
<accession>A0A164NXD4</accession>
<feature type="transmembrane region" description="Helical" evidence="1">
    <location>
        <begin position="91"/>
        <end position="111"/>
    </location>
</feature>
<evidence type="ECO:0000256" key="1">
    <source>
        <dbReference type="SAM" id="Phobius"/>
    </source>
</evidence>
<reference evidence="2 3" key="1">
    <citation type="journal article" date="2016" name="Mol. Biol. Evol.">
        <title>Comparative Genomics of Early-Diverging Mushroom-Forming Fungi Provides Insights into the Origins of Lignocellulose Decay Capabilities.</title>
        <authorList>
            <person name="Nagy L.G."/>
            <person name="Riley R."/>
            <person name="Tritt A."/>
            <person name="Adam C."/>
            <person name="Daum C."/>
            <person name="Floudas D."/>
            <person name="Sun H."/>
            <person name="Yadav J.S."/>
            <person name="Pangilinan J."/>
            <person name="Larsson K.H."/>
            <person name="Matsuura K."/>
            <person name="Barry K."/>
            <person name="Labutti K."/>
            <person name="Kuo R."/>
            <person name="Ohm R.A."/>
            <person name="Bhattacharya S.S."/>
            <person name="Shirouzu T."/>
            <person name="Yoshinaga Y."/>
            <person name="Martin F.M."/>
            <person name="Grigoriev I.V."/>
            <person name="Hibbett D.S."/>
        </authorList>
    </citation>
    <scope>NUCLEOTIDE SEQUENCE [LARGE SCALE GENOMIC DNA]</scope>
    <source>
        <strain evidence="2 3">HHB9708</strain>
    </source>
</reference>
<feature type="transmembrane region" description="Helical" evidence="1">
    <location>
        <begin position="52"/>
        <end position="70"/>
    </location>
</feature>
<dbReference type="OrthoDB" id="3187264at2759"/>
<evidence type="ECO:0000313" key="2">
    <source>
        <dbReference type="EMBL" id="KZS88136.1"/>
    </source>
</evidence>
<protein>
    <submittedName>
        <fullName evidence="2">Uncharacterized protein</fullName>
    </submittedName>
</protein>
<sequence length="148" mass="16624">MASSSPSRPFAHTVKQLKFVLPGSVTVWLFRPLTHIWLLLDEDGWTRLSAGLSLATGVLTLILFVYLMLLPWFRGYQPNYRQWRDSGELSLVVPVLTGSIVFGYFLLVFTLSQFSELGITKSLVASTGLYILSFGLVGLFPVPNRRLE</sequence>
<dbReference type="EMBL" id="KV419440">
    <property type="protein sequence ID" value="KZS88136.1"/>
    <property type="molecule type" value="Genomic_DNA"/>
</dbReference>
<dbReference type="STRING" id="1314777.A0A164NXD4"/>
<feature type="transmembrane region" description="Helical" evidence="1">
    <location>
        <begin position="20"/>
        <end position="40"/>
    </location>
</feature>
<feature type="transmembrane region" description="Helical" evidence="1">
    <location>
        <begin position="123"/>
        <end position="142"/>
    </location>
</feature>
<evidence type="ECO:0000313" key="3">
    <source>
        <dbReference type="Proteomes" id="UP000076722"/>
    </source>
</evidence>
<proteinExistence type="predicted"/>
<keyword evidence="1" id="KW-0812">Transmembrane</keyword>
<dbReference type="Proteomes" id="UP000076722">
    <property type="component" value="Unassembled WGS sequence"/>
</dbReference>
<keyword evidence="1" id="KW-1133">Transmembrane helix</keyword>
<dbReference type="AlphaFoldDB" id="A0A164NXD4"/>
<gene>
    <name evidence="2" type="ORF">SISNIDRAFT_460208</name>
</gene>
<keyword evidence="1" id="KW-0472">Membrane</keyword>